<dbReference type="Pfam" id="PF19419">
    <property type="entry name" value="DUF5983"/>
    <property type="match status" value="1"/>
</dbReference>
<gene>
    <name evidence="2" type="ORF">EV147_5046</name>
</gene>
<proteinExistence type="predicted"/>
<evidence type="ECO:0000313" key="2">
    <source>
        <dbReference type="EMBL" id="RZT29084.1"/>
    </source>
</evidence>
<dbReference type="AlphaFoldDB" id="A0A4Q7R8H1"/>
<keyword evidence="3" id="KW-1185">Reference proteome</keyword>
<dbReference type="Proteomes" id="UP000291078">
    <property type="component" value="Unassembled WGS sequence"/>
</dbReference>
<protein>
    <recommendedName>
        <fullName evidence="1">DUF5983 domain-containing protein</fullName>
    </recommendedName>
</protein>
<name>A0A4Q7R8H1_9BURK</name>
<accession>A0A4Q7R8H1</accession>
<dbReference type="OrthoDB" id="7274689at2"/>
<reference evidence="2 3" key="1">
    <citation type="journal article" date="2015" name="Stand. Genomic Sci.">
        <title>Genomic Encyclopedia of Bacterial and Archaeal Type Strains, Phase III: the genomes of soil and plant-associated and newly described type strains.</title>
        <authorList>
            <person name="Whitman W.B."/>
            <person name="Woyke T."/>
            <person name="Klenk H.P."/>
            <person name="Zhou Y."/>
            <person name="Lilburn T.G."/>
            <person name="Beck B.J."/>
            <person name="De Vos P."/>
            <person name="Vandamme P."/>
            <person name="Eisen J.A."/>
            <person name="Garrity G."/>
            <person name="Hugenholtz P."/>
            <person name="Kyrpides N.C."/>
        </authorList>
    </citation>
    <scope>NUCLEOTIDE SEQUENCE [LARGE SCALE GENOMIC DNA]</scope>
    <source>
        <strain evidence="2 3">ASC-9842</strain>
    </source>
</reference>
<sequence>MTIDFCLSLSTAHVTQATACGFTSYPFLAATDAGCFVRVVDPDAPDSKPIPDDLATVLRYVMALGITLLQFDADADRLAGLPVFDW</sequence>
<evidence type="ECO:0000259" key="1">
    <source>
        <dbReference type="Pfam" id="PF19419"/>
    </source>
</evidence>
<dbReference type="RefSeq" id="WP_130393933.1">
    <property type="nucleotide sequence ID" value="NZ_SGXM01000013.1"/>
</dbReference>
<organism evidence="2 3">
    <name type="scientific">Cupriavidus agavae</name>
    <dbReference type="NCBI Taxonomy" id="1001822"/>
    <lineage>
        <taxon>Bacteria</taxon>
        <taxon>Pseudomonadati</taxon>
        <taxon>Pseudomonadota</taxon>
        <taxon>Betaproteobacteria</taxon>
        <taxon>Burkholderiales</taxon>
        <taxon>Burkholderiaceae</taxon>
        <taxon>Cupriavidus</taxon>
    </lineage>
</organism>
<feature type="domain" description="DUF5983" evidence="1">
    <location>
        <begin position="6"/>
        <end position="86"/>
    </location>
</feature>
<dbReference type="InterPro" id="IPR046025">
    <property type="entry name" value="DUF5983"/>
</dbReference>
<evidence type="ECO:0000313" key="3">
    <source>
        <dbReference type="Proteomes" id="UP000291078"/>
    </source>
</evidence>
<comment type="caution">
    <text evidence="2">The sequence shown here is derived from an EMBL/GenBank/DDBJ whole genome shotgun (WGS) entry which is preliminary data.</text>
</comment>
<dbReference type="EMBL" id="SGXM01000013">
    <property type="protein sequence ID" value="RZT29084.1"/>
    <property type="molecule type" value="Genomic_DNA"/>
</dbReference>